<gene>
    <name evidence="1" type="ORF">D1632_10260</name>
</gene>
<name>A0A3M7LEQ8_9FLAO</name>
<reference evidence="1 2" key="1">
    <citation type="submission" date="2018-08" db="EMBL/GenBank/DDBJ databases">
        <title>Chryseobacterium nematophagum: a novel matrix digesting pathogen of nematodes.</title>
        <authorList>
            <person name="Page A."/>
            <person name="Roberts M."/>
            <person name="Felix M.-A."/>
            <person name="Weir W."/>
        </authorList>
    </citation>
    <scope>NUCLEOTIDE SEQUENCE [LARGE SCALE GENOMIC DNA]</scope>
    <source>
        <strain evidence="1 2">JUb275</strain>
    </source>
</reference>
<accession>A0A3M7LEQ8</accession>
<proteinExistence type="predicted"/>
<keyword evidence="2" id="KW-1185">Reference proteome</keyword>
<organism evidence="1 2">
    <name type="scientific">Chryseobacterium nematophagum</name>
    <dbReference type="NCBI Taxonomy" id="2305228"/>
    <lineage>
        <taxon>Bacteria</taxon>
        <taxon>Pseudomonadati</taxon>
        <taxon>Bacteroidota</taxon>
        <taxon>Flavobacteriia</taxon>
        <taxon>Flavobacteriales</taxon>
        <taxon>Weeksellaceae</taxon>
        <taxon>Chryseobacterium group</taxon>
        <taxon>Chryseobacterium</taxon>
    </lineage>
</organism>
<dbReference type="EMBL" id="QWIV01000013">
    <property type="protein sequence ID" value="RMZ59972.1"/>
    <property type="molecule type" value="Genomic_DNA"/>
</dbReference>
<comment type="caution">
    <text evidence="1">The sequence shown here is derived from an EMBL/GenBank/DDBJ whole genome shotgun (WGS) entry which is preliminary data.</text>
</comment>
<sequence>MKYQNTLDLGHLWLFDLKTRSFFNLFNIFADFFFKEGNTTINIFVKVYIKTGFDKIKKINIKSSNV</sequence>
<evidence type="ECO:0000313" key="2">
    <source>
        <dbReference type="Proteomes" id="UP000267524"/>
    </source>
</evidence>
<protein>
    <submittedName>
        <fullName evidence="1">Uncharacterized protein</fullName>
    </submittedName>
</protein>
<dbReference type="AlphaFoldDB" id="A0A3M7LEQ8"/>
<dbReference type="Proteomes" id="UP000267524">
    <property type="component" value="Unassembled WGS sequence"/>
</dbReference>
<evidence type="ECO:0000313" key="1">
    <source>
        <dbReference type="EMBL" id="RMZ59972.1"/>
    </source>
</evidence>